<organism evidence="1 2">
    <name type="scientific">Plutella xylostella</name>
    <name type="common">Diamondback moth</name>
    <name type="synonym">Plutella maculipennis</name>
    <dbReference type="NCBI Taxonomy" id="51655"/>
    <lineage>
        <taxon>Eukaryota</taxon>
        <taxon>Metazoa</taxon>
        <taxon>Ecdysozoa</taxon>
        <taxon>Arthropoda</taxon>
        <taxon>Hexapoda</taxon>
        <taxon>Insecta</taxon>
        <taxon>Pterygota</taxon>
        <taxon>Neoptera</taxon>
        <taxon>Endopterygota</taxon>
        <taxon>Lepidoptera</taxon>
        <taxon>Glossata</taxon>
        <taxon>Ditrysia</taxon>
        <taxon>Yponomeutoidea</taxon>
        <taxon>Plutellidae</taxon>
        <taxon>Plutella</taxon>
    </lineage>
</organism>
<reference evidence="1 2" key="1">
    <citation type="submission" date="2021-06" db="EMBL/GenBank/DDBJ databases">
        <title>A haploid diamondback moth (Plutella xylostella L.) genome assembly resolves 31 chromosomes and identifies a diamide resistance mutation.</title>
        <authorList>
            <person name="Ward C.M."/>
            <person name="Perry K.D."/>
            <person name="Baker G."/>
            <person name="Powis K."/>
            <person name="Heckel D.G."/>
            <person name="Baxter S.W."/>
        </authorList>
    </citation>
    <scope>NUCLEOTIDE SEQUENCE [LARGE SCALE GENOMIC DNA]</scope>
    <source>
        <strain evidence="1 2">LV</strain>
        <tissue evidence="1">Single pupa</tissue>
    </source>
</reference>
<dbReference type="Proteomes" id="UP000823941">
    <property type="component" value="Chromosome 4"/>
</dbReference>
<comment type="caution">
    <text evidence="1">The sequence shown here is derived from an EMBL/GenBank/DDBJ whole genome shotgun (WGS) entry which is preliminary data.</text>
</comment>
<keyword evidence="2" id="KW-1185">Reference proteome</keyword>
<dbReference type="EMBL" id="JAHIBW010000004">
    <property type="protein sequence ID" value="KAG7311488.1"/>
    <property type="molecule type" value="Genomic_DNA"/>
</dbReference>
<evidence type="ECO:0000313" key="2">
    <source>
        <dbReference type="Proteomes" id="UP000823941"/>
    </source>
</evidence>
<gene>
    <name evidence="1" type="ORF">JYU34_002530</name>
</gene>
<name>A0ABQ7R2H1_PLUXY</name>
<accession>A0ABQ7R2H1</accession>
<sequence length="73" mass="8232">MQHCIFCTLEVGRGRRAAHLIAGRKLRGRRVRCGARVLLTCTPPLFYFVLRRAAAEQIFPNAARCDQLPASIH</sequence>
<proteinExistence type="predicted"/>
<protein>
    <submittedName>
        <fullName evidence="1">Uncharacterized protein</fullName>
    </submittedName>
</protein>
<evidence type="ECO:0000313" key="1">
    <source>
        <dbReference type="EMBL" id="KAG7311488.1"/>
    </source>
</evidence>